<dbReference type="InterPro" id="IPR000523">
    <property type="entry name" value="Mg_chelatse_chII-like_cat_dom"/>
</dbReference>
<dbReference type="InterPro" id="IPR025158">
    <property type="entry name" value="Mg_chelat-rel_C"/>
</dbReference>
<organism evidence="4 5">
    <name type="scientific">Rothia endophytica</name>
    <dbReference type="NCBI Taxonomy" id="1324766"/>
    <lineage>
        <taxon>Bacteria</taxon>
        <taxon>Bacillati</taxon>
        <taxon>Actinomycetota</taxon>
        <taxon>Actinomycetes</taxon>
        <taxon>Micrococcales</taxon>
        <taxon>Micrococcaceae</taxon>
        <taxon>Rothia</taxon>
    </lineage>
</organism>
<name>A0ABP9B938_9MICC</name>
<dbReference type="InterPro" id="IPR003593">
    <property type="entry name" value="AAA+_ATPase"/>
</dbReference>
<dbReference type="Gene3D" id="3.30.230.10">
    <property type="match status" value="1"/>
</dbReference>
<dbReference type="InterPro" id="IPR045006">
    <property type="entry name" value="CHLI-like"/>
</dbReference>
<proteinExistence type="inferred from homology"/>
<dbReference type="Pfam" id="PF13335">
    <property type="entry name" value="Mg_chelatase_C"/>
    <property type="match status" value="1"/>
</dbReference>
<dbReference type="SMART" id="SM00382">
    <property type="entry name" value="AAA"/>
    <property type="match status" value="1"/>
</dbReference>
<dbReference type="InterPro" id="IPR020568">
    <property type="entry name" value="Ribosomal_Su5_D2-typ_SF"/>
</dbReference>
<dbReference type="EMBL" id="BAABKP010000001">
    <property type="protein sequence ID" value="GAA4792313.1"/>
    <property type="molecule type" value="Genomic_DNA"/>
</dbReference>
<gene>
    <name evidence="4" type="ORF">GCM10023352_08490</name>
</gene>
<dbReference type="Pfam" id="PF01078">
    <property type="entry name" value="Mg_chelatase"/>
    <property type="match status" value="1"/>
</dbReference>
<dbReference type="PANTHER" id="PTHR32039:SF7">
    <property type="entry name" value="COMPETENCE PROTEIN COMM"/>
    <property type="match status" value="1"/>
</dbReference>
<feature type="region of interest" description="Disordered" evidence="2">
    <location>
        <begin position="174"/>
        <end position="193"/>
    </location>
</feature>
<dbReference type="SUPFAM" id="SSF52540">
    <property type="entry name" value="P-loop containing nucleoside triphosphate hydrolases"/>
    <property type="match status" value="1"/>
</dbReference>
<dbReference type="NCBIfam" id="TIGR00368">
    <property type="entry name" value="YifB family Mg chelatase-like AAA ATPase"/>
    <property type="match status" value="1"/>
</dbReference>
<dbReference type="PANTHER" id="PTHR32039">
    <property type="entry name" value="MAGNESIUM-CHELATASE SUBUNIT CHLI"/>
    <property type="match status" value="1"/>
</dbReference>
<dbReference type="Pfam" id="PF13541">
    <property type="entry name" value="ChlI"/>
    <property type="match status" value="1"/>
</dbReference>
<evidence type="ECO:0000259" key="3">
    <source>
        <dbReference type="SMART" id="SM00382"/>
    </source>
</evidence>
<dbReference type="RefSeq" id="WP_345445021.1">
    <property type="nucleotide sequence ID" value="NZ_BAABKP010000001.1"/>
</dbReference>
<evidence type="ECO:0000313" key="4">
    <source>
        <dbReference type="EMBL" id="GAA4792313.1"/>
    </source>
</evidence>
<evidence type="ECO:0000313" key="5">
    <source>
        <dbReference type="Proteomes" id="UP001500187"/>
    </source>
</evidence>
<evidence type="ECO:0000256" key="2">
    <source>
        <dbReference type="SAM" id="MobiDB-lite"/>
    </source>
</evidence>
<protein>
    <submittedName>
        <fullName evidence="4">YifB family Mg chelatase-like AAA ATPase</fullName>
    </submittedName>
</protein>
<accession>A0ABP9B938</accession>
<sequence length="517" mass="54500">MGFARTYSVALVGITGHLVEVEADISAALPGFVLLGLPDTALSESKDRVRSGAKNTGLPLPQRKLTVNLTPATLPKRGSGFDLAMVVAALQAEGELEPSGPTVFLGEVGLDGSLRAIPGVLPAVKAALDAGHHRVVVPADNAEEAALVMGAEVSSFGCLAEVFTAFGAKEAGKLRHPAQSHSTANSKDTPEQALRPDMADIAGQSEGRLALEIAAAGGHHILFNGPPGSGKTMLAERLTSILPQLDDEAAMQVTALHSLCSTGSPRKELIRTPPFEAPHHTASSPAILGGGSGIPRPGSVSKAHRGVLFLDEAPEFRRQVLDSLRQPLESGQVVIDRAVASATYPARFQLVMASNPCPCGMNVGRGLDCTCTSRERRSYFGKLSGPLLDRIDLQLTVPKVTAAELAGAGSNESSESIRQRVTAARLAQAERLRTFGLLTNADTNGKILRGPLRLDAHLTGELNSAIDRGNLTARGFDRVLRTAWTLADLDGASTPTKDHIDLALYFRDLGKERLEHP</sequence>
<dbReference type="SUPFAM" id="SSF54211">
    <property type="entry name" value="Ribosomal protein S5 domain 2-like"/>
    <property type="match status" value="1"/>
</dbReference>
<dbReference type="InterPro" id="IPR014721">
    <property type="entry name" value="Ribsml_uS5_D2-typ_fold_subgr"/>
</dbReference>
<dbReference type="InterPro" id="IPR004482">
    <property type="entry name" value="Mg_chelat-rel"/>
</dbReference>
<keyword evidence="5" id="KW-1185">Reference proteome</keyword>
<evidence type="ECO:0000256" key="1">
    <source>
        <dbReference type="ARBA" id="ARBA00006354"/>
    </source>
</evidence>
<dbReference type="Gene3D" id="3.40.50.300">
    <property type="entry name" value="P-loop containing nucleotide triphosphate hydrolases"/>
    <property type="match status" value="1"/>
</dbReference>
<comment type="caution">
    <text evidence="4">The sequence shown here is derived from an EMBL/GenBank/DDBJ whole genome shotgun (WGS) entry which is preliminary data.</text>
</comment>
<dbReference type="InterPro" id="IPR027417">
    <property type="entry name" value="P-loop_NTPase"/>
</dbReference>
<feature type="domain" description="AAA+ ATPase" evidence="3">
    <location>
        <begin position="217"/>
        <end position="401"/>
    </location>
</feature>
<reference evidence="5" key="1">
    <citation type="journal article" date="2019" name="Int. J. Syst. Evol. Microbiol.">
        <title>The Global Catalogue of Microorganisms (GCM) 10K type strain sequencing project: providing services to taxonomists for standard genome sequencing and annotation.</title>
        <authorList>
            <consortium name="The Broad Institute Genomics Platform"/>
            <consortium name="The Broad Institute Genome Sequencing Center for Infectious Disease"/>
            <person name="Wu L."/>
            <person name="Ma J."/>
        </authorList>
    </citation>
    <scope>NUCLEOTIDE SEQUENCE [LARGE SCALE GENOMIC DNA]</scope>
    <source>
        <strain evidence="5">JCM 18541</strain>
    </source>
</reference>
<comment type="similarity">
    <text evidence="1">Belongs to the Mg-chelatase subunits D/I family. ComM subfamily.</text>
</comment>
<feature type="region of interest" description="Disordered" evidence="2">
    <location>
        <begin position="275"/>
        <end position="295"/>
    </location>
</feature>
<dbReference type="Proteomes" id="UP001500187">
    <property type="component" value="Unassembled WGS sequence"/>
</dbReference>